<dbReference type="EMBL" id="JACEHE010000007">
    <property type="protein sequence ID" value="MBA2946889.1"/>
    <property type="molecule type" value="Genomic_DNA"/>
</dbReference>
<dbReference type="Pfam" id="PF00294">
    <property type="entry name" value="PfkB"/>
    <property type="match status" value="1"/>
</dbReference>
<dbReference type="PANTHER" id="PTHR43085:SF1">
    <property type="entry name" value="PSEUDOURIDINE KINASE-RELATED"/>
    <property type="match status" value="1"/>
</dbReference>
<evidence type="ECO:0000256" key="2">
    <source>
        <dbReference type="ARBA" id="ARBA00022679"/>
    </source>
</evidence>
<keyword evidence="3" id="KW-0547">Nucleotide-binding</keyword>
<evidence type="ECO:0000256" key="5">
    <source>
        <dbReference type="ARBA" id="ARBA00022840"/>
    </source>
</evidence>
<dbReference type="InterPro" id="IPR002173">
    <property type="entry name" value="Carboh/pur_kinase_PfkB_CS"/>
</dbReference>
<gene>
    <name evidence="8" type="ORF">H1D24_14010</name>
</gene>
<dbReference type="AlphaFoldDB" id="A0A7W0DKP8"/>
<evidence type="ECO:0000256" key="3">
    <source>
        <dbReference type="ARBA" id="ARBA00022741"/>
    </source>
</evidence>
<dbReference type="InterPro" id="IPR050306">
    <property type="entry name" value="PfkB_Carbo_kinase"/>
</dbReference>
<dbReference type="GO" id="GO:0005524">
    <property type="term" value="F:ATP binding"/>
    <property type="evidence" value="ECO:0007669"/>
    <property type="project" value="UniProtKB-KW"/>
</dbReference>
<dbReference type="InterPro" id="IPR029056">
    <property type="entry name" value="Ribokinase-like"/>
</dbReference>
<keyword evidence="5" id="KW-0067">ATP-binding</keyword>
<proteinExistence type="inferred from homology"/>
<dbReference type="Gene3D" id="3.40.1190.20">
    <property type="match status" value="1"/>
</dbReference>
<organism evidence="8 9">
    <name type="scientific">Streptomyces himalayensis subsp. himalayensis</name>
    <dbReference type="NCBI Taxonomy" id="2756131"/>
    <lineage>
        <taxon>Bacteria</taxon>
        <taxon>Bacillati</taxon>
        <taxon>Actinomycetota</taxon>
        <taxon>Actinomycetes</taxon>
        <taxon>Kitasatosporales</taxon>
        <taxon>Streptomycetaceae</taxon>
        <taxon>Streptomyces</taxon>
        <taxon>Streptomyces himalayensis</taxon>
    </lineage>
</organism>
<evidence type="ECO:0000256" key="1">
    <source>
        <dbReference type="ARBA" id="ARBA00010688"/>
    </source>
</evidence>
<dbReference type="SUPFAM" id="SSF53613">
    <property type="entry name" value="Ribokinase-like"/>
    <property type="match status" value="1"/>
</dbReference>
<evidence type="ECO:0000313" key="8">
    <source>
        <dbReference type="EMBL" id="MBA2946889.1"/>
    </source>
</evidence>
<dbReference type="InterPro" id="IPR011611">
    <property type="entry name" value="PfkB_dom"/>
</dbReference>
<dbReference type="GO" id="GO:0016301">
    <property type="term" value="F:kinase activity"/>
    <property type="evidence" value="ECO:0007669"/>
    <property type="project" value="UniProtKB-KW"/>
</dbReference>
<keyword evidence="2" id="KW-0808">Transferase</keyword>
<dbReference type="RefSeq" id="WP_181657851.1">
    <property type="nucleotide sequence ID" value="NZ_JACEHE010000007.1"/>
</dbReference>
<comment type="caution">
    <text evidence="8">The sequence shown here is derived from an EMBL/GenBank/DDBJ whole genome shotgun (WGS) entry which is preliminary data.</text>
</comment>
<feature type="compositionally biased region" description="Low complexity" evidence="6">
    <location>
        <begin position="312"/>
        <end position="331"/>
    </location>
</feature>
<dbReference type="PANTHER" id="PTHR43085">
    <property type="entry name" value="HEXOKINASE FAMILY MEMBER"/>
    <property type="match status" value="1"/>
</dbReference>
<sequence>MITVVGESLVDLVRPAGATRDPSAHPGGSPANVSVGLARLGTPVTLVTHFGEDDHGQLLHEHLTDSGVSVRRVPGSPRTSTATAALDEHGAAHYAFRLTWDLPEPPEPAAGTRCLHTGSLATSLDPGAGVVEKLLARQRSEGAVTISLDPNVRPVLLPSREQARSRTEFQVGLADIVKVSEEDLAWLYPGRAPEEIATSWQRTGPALVVVTLGAAGSLAVTRDGIIRRPAPAVSVADTVGAGDSFTAAMLHRLYDAGLLGGDRRAALHGIGREDVTRLLDLAATAAAITCTRFGAEPPTLPELRAATDGDDAACPTPSPSQASAAPPGTPS</sequence>
<evidence type="ECO:0000256" key="6">
    <source>
        <dbReference type="SAM" id="MobiDB-lite"/>
    </source>
</evidence>
<keyword evidence="4 8" id="KW-0418">Kinase</keyword>
<comment type="similarity">
    <text evidence="1">Belongs to the carbohydrate kinase PfkB family.</text>
</comment>
<evidence type="ECO:0000256" key="4">
    <source>
        <dbReference type="ARBA" id="ARBA00022777"/>
    </source>
</evidence>
<dbReference type="Proteomes" id="UP000545761">
    <property type="component" value="Unassembled WGS sequence"/>
</dbReference>
<name>A0A7W0DKP8_9ACTN</name>
<evidence type="ECO:0000259" key="7">
    <source>
        <dbReference type="Pfam" id="PF00294"/>
    </source>
</evidence>
<dbReference type="CDD" id="cd01167">
    <property type="entry name" value="bac_FRK"/>
    <property type="match status" value="1"/>
</dbReference>
<protein>
    <submittedName>
        <fullName evidence="8">Carbohydrate kinase</fullName>
    </submittedName>
</protein>
<evidence type="ECO:0000313" key="9">
    <source>
        <dbReference type="Proteomes" id="UP000545761"/>
    </source>
</evidence>
<dbReference type="PROSITE" id="PS00584">
    <property type="entry name" value="PFKB_KINASES_2"/>
    <property type="match status" value="1"/>
</dbReference>
<dbReference type="PROSITE" id="PS00583">
    <property type="entry name" value="PFKB_KINASES_1"/>
    <property type="match status" value="1"/>
</dbReference>
<reference evidence="8 9" key="1">
    <citation type="submission" date="2020-07" db="EMBL/GenBank/DDBJ databases">
        <title>Streptomyces isolated from Indian soil.</title>
        <authorList>
            <person name="Mandal S."/>
            <person name="Maiti P.K."/>
        </authorList>
    </citation>
    <scope>NUCLEOTIDE SEQUENCE [LARGE SCALE GENOMIC DNA]</scope>
    <source>
        <strain evidence="8 9">PSKA28</strain>
    </source>
</reference>
<feature type="domain" description="Carbohydrate kinase PfkB" evidence="7">
    <location>
        <begin position="2"/>
        <end position="298"/>
    </location>
</feature>
<accession>A0A7W0DKP8</accession>
<feature type="region of interest" description="Disordered" evidence="6">
    <location>
        <begin position="297"/>
        <end position="331"/>
    </location>
</feature>